<organism evidence="2 3">
    <name type="scientific">Novibacillus thermophilus</name>
    <dbReference type="NCBI Taxonomy" id="1471761"/>
    <lineage>
        <taxon>Bacteria</taxon>
        <taxon>Bacillati</taxon>
        <taxon>Bacillota</taxon>
        <taxon>Bacilli</taxon>
        <taxon>Bacillales</taxon>
        <taxon>Thermoactinomycetaceae</taxon>
        <taxon>Novibacillus</taxon>
    </lineage>
</organism>
<feature type="transmembrane region" description="Helical" evidence="1">
    <location>
        <begin position="167"/>
        <end position="192"/>
    </location>
</feature>
<dbReference type="STRING" id="1471761.B0W44_00480"/>
<dbReference type="KEGG" id="ntr:B0W44_00480"/>
<keyword evidence="3" id="KW-1185">Reference proteome</keyword>
<name>A0A1U9K392_9BACL</name>
<feature type="transmembrane region" description="Helical" evidence="1">
    <location>
        <begin position="91"/>
        <end position="114"/>
    </location>
</feature>
<evidence type="ECO:0000313" key="3">
    <source>
        <dbReference type="Proteomes" id="UP000188603"/>
    </source>
</evidence>
<feature type="transmembrane region" description="Helical" evidence="1">
    <location>
        <begin position="39"/>
        <end position="60"/>
    </location>
</feature>
<keyword evidence="1" id="KW-1133">Transmembrane helix</keyword>
<evidence type="ECO:0000256" key="1">
    <source>
        <dbReference type="SAM" id="Phobius"/>
    </source>
</evidence>
<feature type="transmembrane region" description="Helical" evidence="1">
    <location>
        <begin position="135"/>
        <end position="161"/>
    </location>
</feature>
<proteinExistence type="predicted"/>
<keyword evidence="1" id="KW-0472">Membrane</keyword>
<feature type="transmembrane region" description="Helical" evidence="1">
    <location>
        <begin position="67"/>
        <end position="85"/>
    </location>
</feature>
<reference evidence="2 3" key="1">
    <citation type="journal article" date="2015" name="Int. J. Syst. Evol. Microbiol.">
        <title>Novibacillus thermophilus gen. nov., sp. nov., a Gram-staining-negative and moderately thermophilic member of the family Thermoactinomycetaceae.</title>
        <authorList>
            <person name="Yang G."/>
            <person name="Chen J."/>
            <person name="Zhou S."/>
        </authorList>
    </citation>
    <scope>NUCLEOTIDE SEQUENCE [LARGE SCALE GENOMIC DNA]</scope>
    <source>
        <strain evidence="2 3">SG-1</strain>
    </source>
</reference>
<dbReference type="AlphaFoldDB" id="A0A1U9K392"/>
<sequence>MDYVKADKAVKNAVIAALVSAGVTAVLSVFTIFTNVEVLPVSPAFFVDIVVMLGLAFGVYKKSRVCAVLLLLYYLIGQISVWLSLGNVSSLPMALVFCYFYVQGIRGTFAYHSMTSNVSLDDEPKKTTEVTKRSIPGIISFTLGAGLFVTIVVIVLFGSGASQGIKIVIGLLMMTSILASVTGLVFGIVGLIQKNRRRLFSVLGVILNGLFSFLYVAAAVSFAQNLGF</sequence>
<dbReference type="OrthoDB" id="9816462at2"/>
<feature type="transmembrane region" description="Helical" evidence="1">
    <location>
        <begin position="199"/>
        <end position="223"/>
    </location>
</feature>
<dbReference type="Proteomes" id="UP000188603">
    <property type="component" value="Chromosome"/>
</dbReference>
<protein>
    <submittedName>
        <fullName evidence="2">Uncharacterized protein</fullName>
    </submittedName>
</protein>
<dbReference type="RefSeq" id="WP_077718315.1">
    <property type="nucleotide sequence ID" value="NZ_CP019699.1"/>
</dbReference>
<feature type="transmembrane region" description="Helical" evidence="1">
    <location>
        <begin position="12"/>
        <end position="33"/>
    </location>
</feature>
<evidence type="ECO:0000313" key="2">
    <source>
        <dbReference type="EMBL" id="AQS54497.1"/>
    </source>
</evidence>
<keyword evidence="1" id="KW-0812">Transmembrane</keyword>
<accession>A0A1U9K392</accession>
<gene>
    <name evidence="2" type="ORF">B0W44_00480</name>
</gene>
<dbReference type="EMBL" id="CP019699">
    <property type="protein sequence ID" value="AQS54497.1"/>
    <property type="molecule type" value="Genomic_DNA"/>
</dbReference>